<dbReference type="OrthoDB" id="1244544at2"/>
<evidence type="ECO:0000313" key="2">
    <source>
        <dbReference type="Proteomes" id="UP000289238"/>
    </source>
</evidence>
<dbReference type="RefSeq" id="WP_128757024.1">
    <property type="nucleotide sequence ID" value="NZ_QOVM01000002.1"/>
</dbReference>
<proteinExistence type="predicted"/>
<gene>
    <name evidence="1" type="ORF">DSM00_1118</name>
</gene>
<name>A0A4Q0P9U4_9FLAO</name>
<reference evidence="1 2" key="1">
    <citation type="submission" date="2018-07" db="EMBL/GenBank/DDBJ databases">
        <title>Leeuwenhoekiella genomics.</title>
        <authorList>
            <person name="Tahon G."/>
            <person name="Willems A."/>
        </authorList>
    </citation>
    <scope>NUCLEOTIDE SEQUENCE [LARGE SCALE GENOMIC DNA]</scope>
    <source>
        <strain evidence="1 2">LMG 22550</strain>
    </source>
</reference>
<dbReference type="AlphaFoldDB" id="A0A4Q0P9U4"/>
<organism evidence="1 2">
    <name type="scientific">Leeuwenhoekiella aequorea</name>
    <dbReference type="NCBI Taxonomy" id="283736"/>
    <lineage>
        <taxon>Bacteria</taxon>
        <taxon>Pseudomonadati</taxon>
        <taxon>Bacteroidota</taxon>
        <taxon>Flavobacteriia</taxon>
        <taxon>Flavobacteriales</taxon>
        <taxon>Flavobacteriaceae</taxon>
        <taxon>Leeuwenhoekiella</taxon>
    </lineage>
</organism>
<protein>
    <submittedName>
        <fullName evidence="1">Uncharacterized protein</fullName>
    </submittedName>
</protein>
<dbReference type="EMBL" id="QOVM01000002">
    <property type="protein sequence ID" value="RXG23504.1"/>
    <property type="molecule type" value="Genomic_DNA"/>
</dbReference>
<comment type="caution">
    <text evidence="1">The sequence shown here is derived from an EMBL/GenBank/DDBJ whole genome shotgun (WGS) entry which is preliminary data.</text>
</comment>
<evidence type="ECO:0000313" key="1">
    <source>
        <dbReference type="EMBL" id="RXG23504.1"/>
    </source>
</evidence>
<keyword evidence="2" id="KW-1185">Reference proteome</keyword>
<dbReference type="Proteomes" id="UP000289238">
    <property type="component" value="Unassembled WGS sequence"/>
</dbReference>
<accession>A0A4Q0P9U4</accession>
<sequence length="219" mass="24531">MYKLYLFLLFIVLINPFKIIAQIGINTTDPTAMLDVNGTTIIDEKLFLENPGNSNQIRGSKLIIEKTDESIVQYDIAISKYGPINYAELVFNNTSRFGISDYNTKISTDDYIVTVQGYYFVEHGTGSTSVITASNGATNTVEGYQVYAYKNTTDKKWYIKCFINNKGIFRTSANAVTTIDLHMNLIIFRKGFLAKEVAGYNSFDVKKKTTGILAKPPGF</sequence>